<comment type="caution">
    <text evidence="5">The sequence shown here is derived from an EMBL/GenBank/DDBJ whole genome shotgun (WGS) entry which is preliminary data.</text>
</comment>
<dbReference type="InterPro" id="IPR046945">
    <property type="entry name" value="RHMD-like"/>
</dbReference>
<dbReference type="SMART" id="SM00922">
    <property type="entry name" value="MR_MLE"/>
    <property type="match status" value="1"/>
</dbReference>
<dbReference type="InterPro" id="IPR029065">
    <property type="entry name" value="Enolase_C-like"/>
</dbReference>
<evidence type="ECO:0000256" key="3">
    <source>
        <dbReference type="ARBA" id="ARBA00022842"/>
    </source>
</evidence>
<sequence>MPATDRIVSIDGFEIACDLPEPAGNALRTFTRRSALLVRLTTAGGLVGWGETWAFAAPASAFIRTVLAPAVIGADVTAPRRLHAEAMRRVVPDRRGLAVMAVSAIDIAAWDAFARTAGEPLSRVLGGALRDRLTPYASGPLLPPDGDRHRGLAAAVESYARQNYRAVKLRVGIGPAADEVAIRRAREILGPDRDLMIDLNEASTVHDALTLARRIDDLDLRWIEEPVRHDDLPSYRELAARLTVPLAGGESFCGLQAFRDPVAERSLSILQPDIALCGGITETLKIAALAEASGLALIPHVWGAAVNVLAAMQVAAVLPDAPGRPLPQLECDMSHNPMRDAIFAPRPDPDGTLAVPDGPGLGIEIDTERLEPFVTDHWTVA</sequence>
<evidence type="ECO:0000256" key="2">
    <source>
        <dbReference type="ARBA" id="ARBA00022723"/>
    </source>
</evidence>
<dbReference type="PROSITE" id="PS00909">
    <property type="entry name" value="MR_MLE_2"/>
    <property type="match status" value="1"/>
</dbReference>
<dbReference type="InterPro" id="IPR036849">
    <property type="entry name" value="Enolase-like_C_sf"/>
</dbReference>
<gene>
    <name evidence="5" type="ORF">J1C47_20820</name>
</gene>
<dbReference type="EMBL" id="JAFMPY010000031">
    <property type="protein sequence ID" value="MBO0906099.1"/>
    <property type="molecule type" value="Genomic_DNA"/>
</dbReference>
<keyword evidence="2" id="KW-0479">Metal-binding</keyword>
<evidence type="ECO:0000313" key="5">
    <source>
        <dbReference type="EMBL" id="MBO0906099.1"/>
    </source>
</evidence>
<dbReference type="InterPro" id="IPR013342">
    <property type="entry name" value="Mandelate_racemase_C"/>
</dbReference>
<dbReference type="PANTHER" id="PTHR13794:SF58">
    <property type="entry name" value="MITOCHONDRIAL ENOLASE SUPERFAMILY MEMBER 1"/>
    <property type="match status" value="1"/>
</dbReference>
<dbReference type="CDD" id="cd03316">
    <property type="entry name" value="MR_like"/>
    <property type="match status" value="1"/>
</dbReference>
<proteinExistence type="predicted"/>
<feature type="domain" description="Mandelate racemase/muconate lactonizing enzyme C-terminal" evidence="4">
    <location>
        <begin position="149"/>
        <end position="245"/>
    </location>
</feature>
<keyword evidence="6" id="KW-1185">Reference proteome</keyword>
<comment type="cofactor">
    <cofactor evidence="1">
        <name>Mg(2+)</name>
        <dbReference type="ChEBI" id="CHEBI:18420"/>
    </cofactor>
</comment>
<evidence type="ECO:0000259" key="4">
    <source>
        <dbReference type="SMART" id="SM00922"/>
    </source>
</evidence>
<dbReference type="Proteomes" id="UP000664288">
    <property type="component" value="Unassembled WGS sequence"/>
</dbReference>
<organism evidence="5 6">
    <name type="scientific">Jiella sonneratiae</name>
    <dbReference type="NCBI Taxonomy" id="2816856"/>
    <lineage>
        <taxon>Bacteria</taxon>
        <taxon>Pseudomonadati</taxon>
        <taxon>Pseudomonadota</taxon>
        <taxon>Alphaproteobacteria</taxon>
        <taxon>Hyphomicrobiales</taxon>
        <taxon>Aurantimonadaceae</taxon>
        <taxon>Jiella</taxon>
    </lineage>
</organism>
<dbReference type="Pfam" id="PF02746">
    <property type="entry name" value="MR_MLE_N"/>
    <property type="match status" value="1"/>
</dbReference>
<dbReference type="SFLD" id="SFLDG00179">
    <property type="entry name" value="mandelate_racemase"/>
    <property type="match status" value="1"/>
</dbReference>
<dbReference type="PANTHER" id="PTHR13794">
    <property type="entry name" value="ENOLASE SUPERFAMILY, MANDELATE RACEMASE"/>
    <property type="match status" value="1"/>
</dbReference>
<dbReference type="SFLD" id="SFLDS00001">
    <property type="entry name" value="Enolase"/>
    <property type="match status" value="1"/>
</dbReference>
<keyword evidence="3" id="KW-0460">Magnesium</keyword>
<dbReference type="Pfam" id="PF13378">
    <property type="entry name" value="MR_MLE_C"/>
    <property type="match status" value="1"/>
</dbReference>
<dbReference type="InterPro" id="IPR018110">
    <property type="entry name" value="Mandel_Rmase/mucon_lact_enz_CS"/>
</dbReference>
<protein>
    <submittedName>
        <fullName evidence="5">Mandelate racemase/muconate lactonizing enzyme family protein</fullName>
    </submittedName>
</protein>
<name>A0ABS3J8V3_9HYPH</name>
<evidence type="ECO:0000313" key="6">
    <source>
        <dbReference type="Proteomes" id="UP000664288"/>
    </source>
</evidence>
<dbReference type="SUPFAM" id="SSF54826">
    <property type="entry name" value="Enolase N-terminal domain-like"/>
    <property type="match status" value="1"/>
</dbReference>
<accession>A0ABS3J8V3</accession>
<dbReference type="Gene3D" id="3.30.390.10">
    <property type="entry name" value="Enolase-like, N-terminal domain"/>
    <property type="match status" value="1"/>
</dbReference>
<reference evidence="5 6" key="1">
    <citation type="submission" date="2021-03" db="EMBL/GenBank/DDBJ databases">
        <title>Whole genome sequence of Jiella sp. MQZ13P-4.</title>
        <authorList>
            <person name="Tuo L."/>
        </authorList>
    </citation>
    <scope>NUCLEOTIDE SEQUENCE [LARGE SCALE GENOMIC DNA]</scope>
    <source>
        <strain evidence="5 6">MQZ13P-4</strain>
    </source>
</reference>
<dbReference type="Gene3D" id="3.20.20.120">
    <property type="entry name" value="Enolase-like C-terminal domain"/>
    <property type="match status" value="1"/>
</dbReference>
<dbReference type="RefSeq" id="WP_207352733.1">
    <property type="nucleotide sequence ID" value="NZ_JAFMPY010000031.1"/>
</dbReference>
<evidence type="ECO:0000256" key="1">
    <source>
        <dbReference type="ARBA" id="ARBA00001946"/>
    </source>
</evidence>
<dbReference type="SUPFAM" id="SSF51604">
    <property type="entry name" value="Enolase C-terminal domain-like"/>
    <property type="match status" value="1"/>
</dbReference>
<dbReference type="InterPro" id="IPR029017">
    <property type="entry name" value="Enolase-like_N"/>
</dbReference>
<dbReference type="InterPro" id="IPR013341">
    <property type="entry name" value="Mandelate_racemase_N_dom"/>
</dbReference>